<feature type="transmembrane region" description="Helical" evidence="1">
    <location>
        <begin position="6"/>
        <end position="25"/>
    </location>
</feature>
<sequence>MFSATFYPYASIFSHLLLPIFLYFLSPSTHNSSIFSHLLPIFFYCLPPSTHIPLFSPTFNPHFHIFSHLLPMFLYFLLPSTHIPLFFPFFYPHFHVYSHIYLPLFSTLIHFVVFSFHVCF</sequence>
<reference evidence="2" key="1">
    <citation type="submission" date="2021-05" db="EMBL/GenBank/DDBJ databases">
        <authorList>
            <person name="Alioto T."/>
            <person name="Alioto T."/>
            <person name="Gomez Garrido J."/>
        </authorList>
    </citation>
    <scope>NUCLEOTIDE SEQUENCE</scope>
</reference>
<feature type="transmembrane region" description="Helical" evidence="1">
    <location>
        <begin position="73"/>
        <end position="94"/>
    </location>
</feature>
<feature type="transmembrane region" description="Helical" evidence="1">
    <location>
        <begin position="100"/>
        <end position="119"/>
    </location>
</feature>
<keyword evidence="1" id="KW-1133">Transmembrane helix</keyword>
<dbReference type="EMBL" id="HBUF01115303">
    <property type="protein sequence ID" value="CAG6641063.1"/>
    <property type="molecule type" value="Transcribed_RNA"/>
</dbReference>
<accession>A0A8D8QYV1</accession>
<evidence type="ECO:0000313" key="2">
    <source>
        <dbReference type="EMBL" id="CAG6641063.1"/>
    </source>
</evidence>
<protein>
    <submittedName>
        <fullName evidence="2">Uncharacterized protein</fullName>
    </submittedName>
</protein>
<name>A0A8D8QYV1_9HEMI</name>
<dbReference type="AlphaFoldDB" id="A0A8D8QYV1"/>
<evidence type="ECO:0000256" key="1">
    <source>
        <dbReference type="SAM" id="Phobius"/>
    </source>
</evidence>
<organism evidence="2">
    <name type="scientific">Cacopsylla melanoneura</name>
    <dbReference type="NCBI Taxonomy" id="428564"/>
    <lineage>
        <taxon>Eukaryota</taxon>
        <taxon>Metazoa</taxon>
        <taxon>Ecdysozoa</taxon>
        <taxon>Arthropoda</taxon>
        <taxon>Hexapoda</taxon>
        <taxon>Insecta</taxon>
        <taxon>Pterygota</taxon>
        <taxon>Neoptera</taxon>
        <taxon>Paraneoptera</taxon>
        <taxon>Hemiptera</taxon>
        <taxon>Sternorrhyncha</taxon>
        <taxon>Psylloidea</taxon>
        <taxon>Psyllidae</taxon>
        <taxon>Psyllinae</taxon>
        <taxon>Cacopsylla</taxon>
    </lineage>
</organism>
<keyword evidence="1" id="KW-0472">Membrane</keyword>
<keyword evidence="1" id="KW-0812">Transmembrane</keyword>
<proteinExistence type="predicted"/>